<feature type="compositionally biased region" description="Basic and acidic residues" evidence="1">
    <location>
        <begin position="972"/>
        <end position="985"/>
    </location>
</feature>
<feature type="compositionally biased region" description="Polar residues" evidence="1">
    <location>
        <begin position="1474"/>
        <end position="1490"/>
    </location>
</feature>
<dbReference type="GO" id="GO:0005737">
    <property type="term" value="C:cytoplasm"/>
    <property type="evidence" value="ECO:0007669"/>
    <property type="project" value="UniProtKB-ARBA"/>
</dbReference>
<dbReference type="PROSITE" id="PS50190">
    <property type="entry name" value="SEC7"/>
    <property type="match status" value="1"/>
</dbReference>
<dbReference type="InterPro" id="IPR000904">
    <property type="entry name" value="Sec7_dom"/>
</dbReference>
<dbReference type="SUPFAM" id="SSF48425">
    <property type="entry name" value="Sec7 domain"/>
    <property type="match status" value="1"/>
</dbReference>
<dbReference type="STRING" id="74557.A0A1V9ZDS2"/>
<keyword evidence="4" id="KW-1185">Reference proteome</keyword>
<reference evidence="3 4" key="1">
    <citation type="journal article" date="2014" name="Genome Biol. Evol.">
        <title>The secreted proteins of Achlya hypogyna and Thraustotheca clavata identify the ancestral oomycete secretome and reveal gene acquisitions by horizontal gene transfer.</title>
        <authorList>
            <person name="Misner I."/>
            <person name="Blouin N."/>
            <person name="Leonard G."/>
            <person name="Richards T.A."/>
            <person name="Lane C.E."/>
        </authorList>
    </citation>
    <scope>NUCLEOTIDE SEQUENCE [LARGE SCALE GENOMIC DNA]</scope>
    <source>
        <strain evidence="3 4">ATCC 34112</strain>
    </source>
</reference>
<dbReference type="InterPro" id="IPR032691">
    <property type="entry name" value="Mon2/Sec7/BIG1-like_HUS"/>
</dbReference>
<dbReference type="OrthoDB" id="430364at2759"/>
<evidence type="ECO:0000259" key="2">
    <source>
        <dbReference type="PROSITE" id="PS50190"/>
    </source>
</evidence>
<dbReference type="InterPro" id="IPR023394">
    <property type="entry name" value="Sec7_C_sf"/>
</dbReference>
<evidence type="ECO:0000313" key="4">
    <source>
        <dbReference type="Proteomes" id="UP000243217"/>
    </source>
</evidence>
<dbReference type="Proteomes" id="UP000243217">
    <property type="component" value="Unassembled WGS sequence"/>
</dbReference>
<name>A0A1V9ZDS2_9STRA</name>
<gene>
    <name evidence="3" type="ORF">THRCLA_07373</name>
</gene>
<dbReference type="Gene3D" id="1.10.220.20">
    <property type="match status" value="1"/>
</dbReference>
<dbReference type="GO" id="GO:0012505">
    <property type="term" value="C:endomembrane system"/>
    <property type="evidence" value="ECO:0007669"/>
    <property type="project" value="UniProtKB-ARBA"/>
</dbReference>
<feature type="region of interest" description="Disordered" evidence="1">
    <location>
        <begin position="953"/>
        <end position="1006"/>
    </location>
</feature>
<proteinExistence type="predicted"/>
<comment type="caution">
    <text evidence="3">The sequence shown here is derived from an EMBL/GenBank/DDBJ whole genome shotgun (WGS) entry which is preliminary data.</text>
</comment>
<protein>
    <recommendedName>
        <fullName evidence="2">SEC7 domain-containing protein</fullName>
    </recommendedName>
</protein>
<dbReference type="EMBL" id="JNBS01001988">
    <property type="protein sequence ID" value="OQR96112.1"/>
    <property type="molecule type" value="Genomic_DNA"/>
</dbReference>
<dbReference type="InterPro" id="IPR035999">
    <property type="entry name" value="Sec7_dom_sf"/>
</dbReference>
<dbReference type="FunFam" id="1.10.1000.11:FF:000002">
    <property type="entry name" value="Cytohesin 1"/>
    <property type="match status" value="1"/>
</dbReference>
<dbReference type="PANTHER" id="PTHR10663">
    <property type="entry name" value="GUANYL-NUCLEOTIDE EXCHANGE FACTOR"/>
    <property type="match status" value="1"/>
</dbReference>
<dbReference type="Pfam" id="PF12783">
    <property type="entry name" value="Sec7-like_HUS"/>
    <property type="match status" value="1"/>
</dbReference>
<organism evidence="3 4">
    <name type="scientific">Thraustotheca clavata</name>
    <dbReference type="NCBI Taxonomy" id="74557"/>
    <lineage>
        <taxon>Eukaryota</taxon>
        <taxon>Sar</taxon>
        <taxon>Stramenopiles</taxon>
        <taxon>Oomycota</taxon>
        <taxon>Saprolegniomycetes</taxon>
        <taxon>Saprolegniales</taxon>
        <taxon>Achlyaceae</taxon>
        <taxon>Thraustotheca</taxon>
    </lineage>
</organism>
<feature type="domain" description="SEC7" evidence="2">
    <location>
        <begin position="529"/>
        <end position="722"/>
    </location>
</feature>
<accession>A0A1V9ZDS2</accession>
<feature type="compositionally biased region" description="Low complexity" evidence="1">
    <location>
        <begin position="996"/>
        <end position="1006"/>
    </location>
</feature>
<evidence type="ECO:0000256" key="1">
    <source>
        <dbReference type="SAM" id="MobiDB-lite"/>
    </source>
</evidence>
<dbReference type="GO" id="GO:0032012">
    <property type="term" value="P:regulation of ARF protein signal transduction"/>
    <property type="evidence" value="ECO:0007669"/>
    <property type="project" value="InterPro"/>
</dbReference>
<dbReference type="SMART" id="SM00222">
    <property type="entry name" value="Sec7"/>
    <property type="match status" value="1"/>
</dbReference>
<dbReference type="CDD" id="cd00171">
    <property type="entry name" value="Sec7"/>
    <property type="match status" value="1"/>
</dbReference>
<evidence type="ECO:0000313" key="3">
    <source>
        <dbReference type="EMBL" id="OQR96112.1"/>
    </source>
</evidence>
<feature type="region of interest" description="Disordered" evidence="1">
    <location>
        <begin position="1469"/>
        <end position="1498"/>
    </location>
</feature>
<dbReference type="Pfam" id="PF01369">
    <property type="entry name" value="Sec7"/>
    <property type="match status" value="1"/>
</dbReference>
<dbReference type="Gene3D" id="1.10.1000.11">
    <property type="entry name" value="Arf Nucleotide-binding Site Opener,domain 2"/>
    <property type="match status" value="1"/>
</dbReference>
<dbReference type="GO" id="GO:0005085">
    <property type="term" value="F:guanyl-nucleotide exchange factor activity"/>
    <property type="evidence" value="ECO:0007669"/>
    <property type="project" value="InterPro"/>
</dbReference>
<dbReference type="PANTHER" id="PTHR10663:SF388">
    <property type="entry name" value="GOLGI-SPECIFIC BREFELDIN A-RESISTANCE GUANINE NUCLEOTIDE EXCHANGE FACTOR 1"/>
    <property type="match status" value="1"/>
</dbReference>
<dbReference type="GO" id="GO:0016192">
    <property type="term" value="P:vesicle-mediated transport"/>
    <property type="evidence" value="ECO:0007669"/>
    <property type="project" value="UniProtKB-ARBA"/>
</dbReference>
<feature type="compositionally biased region" description="Polar residues" evidence="1">
    <location>
        <begin position="955"/>
        <end position="964"/>
    </location>
</feature>
<sequence length="1498" mass="168442">MVHAPPNGVNCVKGEIHNVLSVMRVNARWASTSRFKREIPTHTQSPLLRRFKELHVQLEGVIDLSDVDTLNILEPFVLVIESEKTSGIITGAAVSSLNKFLLYGLIRPDGLRATEAINRIALCVSRCRFEETHRDVDEMVLMKLMELLECCVRCEAGKLISGENIWKMVHTCYSISCQPRASMHLSHTAENTLAHVILTVFDRIADMDPLTHSAMDNEELEREDNESEVVVPYGIPVLEQLLTFLSDLIKPKEKEDTTILGLSLINIVLETAGTALGAHPTLVHVLQGNLSKYLLQNSETSELHVLSLTLRVVFNLFNSIKDHLKVQLEVFFTSVHMRIIESPSCSDEQKELALESLLEFCREPALMLDLYINYDCDVHCTNLFEVLCKALARNTQVSTVAPTSPDSTAPPVFNILNLLALEGLLAVLESIARRCPLTSSSSILDVTGHGLAQMMEPQSSNPLPHVSPMSSIREVMQIVMSDTESDTDVNLGSNMDQLAWLHTARERTAEILQQSEKHTIFIILTMGRKQSKKRYSLAADKFHNEPKNWIAYSQQLGLLPNPVTAEAVASFFHTTPGLDKTKIGEYLGEGPEDKYPFHAQVRDAYAGMFNFQKTSLDEALRLYLSKFRLPGEAQKIDRMMEAFSKEYFRQIQLGSIDQPLADADAAFILSFSIIMLNTDLHSDHIQRKMTVDEFVRNNRGINAGQDLPREYLVNLYDNLKASQIKMQTDVSDLNDDAIPTVDRYSEQWEGVLKRQENVVGASFTSNASVLKLRAGRHEREMFSLIMDTTTASILTAFERTGDESTMSKAMDGISNATKIAIYFQMVPEFNKLIAALAAYFVEFAHGVMNGERVHLPTVETGTKRNRTGSDKGDSVHVILREEERQSGRKTSRTLRTLQLLFDIVAKYADCLRVDAWTSVVECILIFNELDIAPTSLVEMDDFVDSRGVPLPPANVQLSPRSQQALAAGVSGKTRERSRRLAERQAAHRQQRYHNQSLSSSGNMSSGSFWDSLSSYLWSEEEEEVDLNYPLVSNALRECVSTCGNGLLERDAWFRMCRKLSNESCLALLESLLAARDPFKSVVQHSTGMVDWMMQENAILALELGINLVLVNIHRFTTLWPAVHTYVARILHSKADFEMTLLVERVVVNVLRVCIRLFHDEAARPMLLDTLILLKDLDHQVLLVLSERLTAGLHMLIKANAMYLHTMPHSTWETLFGLLGLVAQYPNGWPATLDALKQLQVDGMSKDIVGLWTGVCMRLINQNTGHEVDALKLLYIVANSESAERCWIDLMRILLSYLQDERPLVARTAWDCLYRSLMLPGHPIPPSMWKDCFEEIIYTLDDRSRDLATSNTPSKDLSIYSTTLLSKVFLYNIHTLADLPCFHTLWLNVLRRLATKLAVPPIATTSVDALEVYEMTLHALHNLLVVMTAEGIFESSSERSQQDVLQLSYDLIRSVCPQVLDQLSFESGLPEVTEENNASTTEVEQVATEQADQVPETEQ</sequence>